<dbReference type="AlphaFoldDB" id="A0AAV0HGN3"/>
<evidence type="ECO:0008006" key="3">
    <source>
        <dbReference type="Google" id="ProtNLM"/>
    </source>
</evidence>
<keyword evidence="2" id="KW-1185">Reference proteome</keyword>
<name>A0AAV0HGN3_9ROSI</name>
<accession>A0AAV0HGN3</accession>
<protein>
    <recommendedName>
        <fullName evidence="3">Transposase</fullName>
    </recommendedName>
</protein>
<organism evidence="1 2">
    <name type="scientific">Linum tenue</name>
    <dbReference type="NCBI Taxonomy" id="586396"/>
    <lineage>
        <taxon>Eukaryota</taxon>
        <taxon>Viridiplantae</taxon>
        <taxon>Streptophyta</taxon>
        <taxon>Embryophyta</taxon>
        <taxon>Tracheophyta</taxon>
        <taxon>Spermatophyta</taxon>
        <taxon>Magnoliopsida</taxon>
        <taxon>eudicotyledons</taxon>
        <taxon>Gunneridae</taxon>
        <taxon>Pentapetalae</taxon>
        <taxon>rosids</taxon>
        <taxon>fabids</taxon>
        <taxon>Malpighiales</taxon>
        <taxon>Linaceae</taxon>
        <taxon>Linum</taxon>
    </lineage>
</organism>
<dbReference type="Proteomes" id="UP001154282">
    <property type="component" value="Unassembled WGS sequence"/>
</dbReference>
<evidence type="ECO:0000313" key="1">
    <source>
        <dbReference type="EMBL" id="CAI0383663.1"/>
    </source>
</evidence>
<reference evidence="1" key="1">
    <citation type="submission" date="2022-08" db="EMBL/GenBank/DDBJ databases">
        <authorList>
            <person name="Gutierrez-Valencia J."/>
        </authorList>
    </citation>
    <scope>NUCLEOTIDE SEQUENCE</scope>
</reference>
<comment type="caution">
    <text evidence="1">The sequence shown here is derived from an EMBL/GenBank/DDBJ whole genome shotgun (WGS) entry which is preliminary data.</text>
</comment>
<dbReference type="EMBL" id="CAMGYJ010000002">
    <property type="protein sequence ID" value="CAI0383663.1"/>
    <property type="molecule type" value="Genomic_DNA"/>
</dbReference>
<evidence type="ECO:0000313" key="2">
    <source>
        <dbReference type="Proteomes" id="UP001154282"/>
    </source>
</evidence>
<proteinExistence type="predicted"/>
<sequence>MLFTYVIAGWEGTANDARILMETIANPDNDFPMPPKGMISTFHSFINTI</sequence>
<gene>
    <name evidence="1" type="ORF">LITE_LOCUS4091</name>
</gene>